<comment type="subcellular location">
    <subcellularLocation>
        <location evidence="1">Nucleus</location>
    </subcellularLocation>
</comment>
<dbReference type="InterPro" id="IPR007889">
    <property type="entry name" value="HTH_Psq"/>
</dbReference>
<dbReference type="InterPro" id="IPR004875">
    <property type="entry name" value="DDE_SF_endonuclease_dom"/>
</dbReference>
<dbReference type="Pfam" id="PF03221">
    <property type="entry name" value="HTH_Tnp_Tc5"/>
    <property type="match status" value="1"/>
</dbReference>
<dbReference type="PROSITE" id="PS51253">
    <property type="entry name" value="HTH_CENPB"/>
    <property type="match status" value="1"/>
</dbReference>
<evidence type="ECO:0000313" key="8">
    <source>
        <dbReference type="Proteomes" id="UP000593570"/>
    </source>
</evidence>
<feature type="compositionally biased region" description="Basic and acidic residues" evidence="4">
    <location>
        <begin position="1121"/>
        <end position="1140"/>
    </location>
</feature>
<accession>A0A8H6LM14</accession>
<feature type="region of interest" description="Disordered" evidence="4">
    <location>
        <begin position="684"/>
        <end position="707"/>
    </location>
</feature>
<dbReference type="InterPro" id="IPR006600">
    <property type="entry name" value="HTH_CenpB_DNA-bd_dom"/>
</dbReference>
<keyword evidence="5" id="KW-1133">Transmembrane helix</keyword>
<evidence type="ECO:0000259" key="6">
    <source>
        <dbReference type="PROSITE" id="PS51253"/>
    </source>
</evidence>
<dbReference type="Pfam" id="PF03184">
    <property type="entry name" value="DDE_1"/>
    <property type="match status" value="1"/>
</dbReference>
<dbReference type="EMBL" id="JACDXP010000004">
    <property type="protein sequence ID" value="KAF6525872.1"/>
    <property type="molecule type" value="Genomic_DNA"/>
</dbReference>
<dbReference type="GO" id="GO:0005634">
    <property type="term" value="C:nucleus"/>
    <property type="evidence" value="ECO:0007669"/>
    <property type="project" value="UniProtKB-SubCell"/>
</dbReference>
<dbReference type="Pfam" id="PF05225">
    <property type="entry name" value="HTH_psq"/>
    <property type="match status" value="1"/>
</dbReference>
<keyword evidence="2" id="KW-0238">DNA-binding</keyword>
<reference evidence="7 8" key="1">
    <citation type="journal article" date="2020" name="bioRxiv">
        <title>A chromosome-scale genome assembly for the Fusarium oxysporum strain Fo5176 to establish a model Arabidopsis-fungal pathosystem.</title>
        <authorList>
            <person name="Fokkens L."/>
            <person name="Guo L."/>
            <person name="Dora S."/>
            <person name="Wang B."/>
            <person name="Ye K."/>
            <person name="Sanchez-Rodriguez C."/>
            <person name="Croll D."/>
        </authorList>
    </citation>
    <scope>NUCLEOTIDE SEQUENCE [LARGE SCALE GENOMIC DNA]</scope>
    <source>
        <strain evidence="7 8">Fo5176</strain>
    </source>
</reference>
<evidence type="ECO:0000256" key="3">
    <source>
        <dbReference type="ARBA" id="ARBA00023242"/>
    </source>
</evidence>
<evidence type="ECO:0000313" key="7">
    <source>
        <dbReference type="EMBL" id="KAF6525872.1"/>
    </source>
</evidence>
<evidence type="ECO:0000256" key="5">
    <source>
        <dbReference type="SAM" id="Phobius"/>
    </source>
</evidence>
<protein>
    <recommendedName>
        <fullName evidence="6">HTH CENPB-type domain-containing protein</fullName>
    </recommendedName>
</protein>
<evidence type="ECO:0000256" key="1">
    <source>
        <dbReference type="ARBA" id="ARBA00004123"/>
    </source>
</evidence>
<comment type="caution">
    <text evidence="7">The sequence shown here is derived from an EMBL/GenBank/DDBJ whole genome shotgun (WGS) entry which is preliminary data.</text>
</comment>
<dbReference type="SUPFAM" id="SSF46689">
    <property type="entry name" value="Homeodomain-like"/>
    <property type="match status" value="1"/>
</dbReference>
<sequence length="1146" mass="127512">MVDLTIGQVAAIIAFGIVIARAWCPTIGTFILAGQLRDRETAATWTVAAKHLQSSYWPLVLRSDAIRDHGVRKPVVLISLLLPLLSFLIAIVGVVTPLGLYESNELRPKAVKADFEYMRDSSTFYTSMTTRDDKPFTRVCSLDGCYVPCPYTSDVTVIETDGLSSNCSLLGTIDPAVPDILREIYTSGTRYERTTISNYFDIEWRQTTTQYDRQLNNGTPIASGIYRRLETISLLDDARAVEGLVVDAREGRIGFRNHTFPSGYPLGVTWTEDLLFWEPDVECVDTNTTFDFEITTGSQTDAGVSVSKLRLTDRGGFVNINTTAPLDDQRNGINQPDLNTRAYQAAWATNAFSMMFMNISNAGDQDKNVEPFEYINSKIGKEFKMLTLDNDATYLTLGLTNDFGGHLATSATSNADNLYGNPWNITKDHFTGIRDLCQGTQPDASAKLNHTFVICNLIRGTPQRVDGGPENVFDDKSKWSSSLYACASAVKATVKSVTFFHNGTDARSDNLVVKEIKEKEYASEDDMPLWGVEDSPLELEVFQPIWGIVDPAYDKFQNISTVRAKSLYLLGSGSSSQVRWELDPGFVHRNLPASIAPIGAFITIFSSVANSLSPNDVVGKTSMSLWLKWRDLSRSADSASTILKLLWTDFVASAVVGTKGSYTENDVIEAILDVTDNHLSQHQAAQKHGMPQTTLSDRLRGLPSKSEATQPAQLLYKSQEARLVTWILRQEALGYAPSHSQVRATVAALLRQQGRERPIGVHWLARFIKRHPEIDTKVGKRQEASRFNSFTPMAVNWYFDIRESEYGWIKPENTVNVDEGGIMAGFGLDSLVIGSSDPRRKAFLKGSQSRTWTSFIEAVTADGRLLKPGIIFKGKELQKQWFIDEFNKIADWYYITSDNGWTDNHIAVEWLKEPLDNGVFNASKAAYRKELQKLASLTDSAPVDKVNFIKAYAKAREVGMTKKNILSGWRVTGNWPISRRKALIHPEIQPDKKETTPGSDGHRDGQVDSDNTPKTSRHIRDLGKNKSPSTRRRYSVISKGFEAQESKIASLSTRIASLEEEVGRLSRGKKRKAIPNPNKKFISLAEALAAGDTISEPNEAIEGADVVEDVIEVGGIEEDERSNSGKEELGVVRTRTGREVKRPRKY</sequence>
<dbReference type="InterPro" id="IPR009057">
    <property type="entry name" value="Homeodomain-like_sf"/>
</dbReference>
<dbReference type="AlphaFoldDB" id="A0A8H6LM14"/>
<dbReference type="GO" id="GO:0003677">
    <property type="term" value="F:DNA binding"/>
    <property type="evidence" value="ECO:0007669"/>
    <property type="project" value="UniProtKB-KW"/>
</dbReference>
<evidence type="ECO:0000256" key="2">
    <source>
        <dbReference type="ARBA" id="ARBA00023125"/>
    </source>
</evidence>
<feature type="transmembrane region" description="Helical" evidence="5">
    <location>
        <begin position="6"/>
        <end position="33"/>
    </location>
</feature>
<name>A0A8H6LM14_FUSOX</name>
<dbReference type="SMART" id="SM00674">
    <property type="entry name" value="CENPB"/>
    <property type="match status" value="1"/>
</dbReference>
<feature type="region of interest" description="Disordered" evidence="4">
    <location>
        <begin position="1118"/>
        <end position="1146"/>
    </location>
</feature>
<feature type="compositionally biased region" description="Basic and acidic residues" evidence="4">
    <location>
        <begin position="988"/>
        <end position="1006"/>
    </location>
</feature>
<keyword evidence="3" id="KW-0539">Nucleus</keyword>
<dbReference type="Proteomes" id="UP000593570">
    <property type="component" value="Unassembled WGS sequence"/>
</dbReference>
<keyword evidence="5" id="KW-0472">Membrane</keyword>
<feature type="domain" description="HTH CENPB-type" evidence="6">
    <location>
        <begin position="707"/>
        <end position="777"/>
    </location>
</feature>
<keyword evidence="5" id="KW-0812">Transmembrane</keyword>
<dbReference type="Gene3D" id="1.10.10.60">
    <property type="entry name" value="Homeodomain-like"/>
    <property type="match status" value="1"/>
</dbReference>
<gene>
    <name evidence="7" type="ORF">HZS61_011667</name>
</gene>
<evidence type="ECO:0000256" key="4">
    <source>
        <dbReference type="SAM" id="MobiDB-lite"/>
    </source>
</evidence>
<feature type="region of interest" description="Disordered" evidence="4">
    <location>
        <begin position="982"/>
        <end position="1034"/>
    </location>
</feature>
<feature type="transmembrane region" description="Helical" evidence="5">
    <location>
        <begin position="75"/>
        <end position="101"/>
    </location>
</feature>
<organism evidence="7 8">
    <name type="scientific">Fusarium oxysporum f. sp. conglutinans</name>
    <dbReference type="NCBI Taxonomy" id="100902"/>
    <lineage>
        <taxon>Eukaryota</taxon>
        <taxon>Fungi</taxon>
        <taxon>Dikarya</taxon>
        <taxon>Ascomycota</taxon>
        <taxon>Pezizomycotina</taxon>
        <taxon>Sordariomycetes</taxon>
        <taxon>Hypocreomycetidae</taxon>
        <taxon>Hypocreales</taxon>
        <taxon>Nectriaceae</taxon>
        <taxon>Fusarium</taxon>
        <taxon>Fusarium oxysporum species complex</taxon>
    </lineage>
</organism>
<proteinExistence type="predicted"/>